<gene>
    <name evidence="1" type="ORF">Goklo_013543</name>
</gene>
<evidence type="ECO:0000313" key="2">
    <source>
        <dbReference type="Proteomes" id="UP000593573"/>
    </source>
</evidence>
<dbReference type="EMBL" id="JABFAB010000004">
    <property type="protein sequence ID" value="MBA0645441.1"/>
    <property type="molecule type" value="Genomic_DNA"/>
</dbReference>
<comment type="caution">
    <text evidence="1">The sequence shown here is derived from an EMBL/GenBank/DDBJ whole genome shotgun (WGS) entry which is preliminary data.</text>
</comment>
<proteinExistence type="predicted"/>
<accession>A0A7J8U4T4</accession>
<sequence length="112" mass="12898">YCFTTIYCIHASNFLETILNKLSLLFNEYVKKFKSTSSSLVGRNLILSLLFNDSSLHQDNVNMADLGGDYDEGDDYKRYLNESSTKSEKSQLDIYLEELELELNSQINVSDY</sequence>
<organism evidence="1 2">
    <name type="scientific">Gossypium klotzschianum</name>
    <dbReference type="NCBI Taxonomy" id="34286"/>
    <lineage>
        <taxon>Eukaryota</taxon>
        <taxon>Viridiplantae</taxon>
        <taxon>Streptophyta</taxon>
        <taxon>Embryophyta</taxon>
        <taxon>Tracheophyta</taxon>
        <taxon>Spermatophyta</taxon>
        <taxon>Magnoliopsida</taxon>
        <taxon>eudicotyledons</taxon>
        <taxon>Gunneridae</taxon>
        <taxon>Pentapetalae</taxon>
        <taxon>rosids</taxon>
        <taxon>malvids</taxon>
        <taxon>Malvales</taxon>
        <taxon>Malvaceae</taxon>
        <taxon>Malvoideae</taxon>
        <taxon>Gossypium</taxon>
    </lineage>
</organism>
<feature type="non-terminal residue" evidence="1">
    <location>
        <position position="1"/>
    </location>
</feature>
<dbReference type="AlphaFoldDB" id="A0A7J8U4T4"/>
<dbReference type="Proteomes" id="UP000593573">
    <property type="component" value="Unassembled WGS sequence"/>
</dbReference>
<name>A0A7J8U4T4_9ROSI</name>
<keyword evidence="2" id="KW-1185">Reference proteome</keyword>
<reference evidence="1 2" key="1">
    <citation type="journal article" date="2019" name="Genome Biol. Evol.">
        <title>Insights into the evolution of the New World diploid cottons (Gossypium, subgenus Houzingenia) based on genome sequencing.</title>
        <authorList>
            <person name="Grover C.E."/>
            <person name="Arick M.A. 2nd"/>
            <person name="Thrash A."/>
            <person name="Conover J.L."/>
            <person name="Sanders W.S."/>
            <person name="Peterson D.G."/>
            <person name="Frelichowski J.E."/>
            <person name="Scheffler J.A."/>
            <person name="Scheffler B.E."/>
            <person name="Wendel J.F."/>
        </authorList>
    </citation>
    <scope>NUCLEOTIDE SEQUENCE [LARGE SCALE GENOMIC DNA]</scope>
    <source>
        <strain evidence="1">57</strain>
        <tissue evidence="1">Leaf</tissue>
    </source>
</reference>
<protein>
    <submittedName>
        <fullName evidence="1">Uncharacterized protein</fullName>
    </submittedName>
</protein>
<dbReference type="OrthoDB" id="998652at2759"/>
<evidence type="ECO:0000313" key="1">
    <source>
        <dbReference type="EMBL" id="MBA0645441.1"/>
    </source>
</evidence>